<feature type="compositionally biased region" description="Polar residues" evidence="1">
    <location>
        <begin position="37"/>
        <end position="52"/>
    </location>
</feature>
<dbReference type="EMBL" id="MCFI01000005">
    <property type="protein sequence ID" value="ORY84905.1"/>
    <property type="molecule type" value="Genomic_DNA"/>
</dbReference>
<gene>
    <name evidence="3" type="ORF">BCR37DRAFT_377788</name>
</gene>
<organism evidence="3 4">
    <name type="scientific">Protomyces lactucae-debilis</name>
    <dbReference type="NCBI Taxonomy" id="2754530"/>
    <lineage>
        <taxon>Eukaryota</taxon>
        <taxon>Fungi</taxon>
        <taxon>Dikarya</taxon>
        <taxon>Ascomycota</taxon>
        <taxon>Taphrinomycotina</taxon>
        <taxon>Taphrinomycetes</taxon>
        <taxon>Taphrinales</taxon>
        <taxon>Protomycetaceae</taxon>
        <taxon>Protomyces</taxon>
    </lineage>
</organism>
<name>A0A1Y2FQC3_PROLT</name>
<feature type="compositionally biased region" description="Polar residues" evidence="1">
    <location>
        <begin position="65"/>
        <end position="76"/>
    </location>
</feature>
<evidence type="ECO:0000256" key="2">
    <source>
        <dbReference type="SAM" id="SignalP"/>
    </source>
</evidence>
<sequence>MKCFIFLLYSSLLFIGKFAPSAASPAAAPAAEPGRTAGNQKGTPTTGQNTNRGQKRLGDDDGAGSSKTQKQAQAPTVTPTPKVYLCYGLKLQFRRTFSDISEDECATKCKEEGKAYKKYTKQENMRPIGPDRCFQSNVCVSAEMLSADRSAALSALLKDPLPCTTAICSSDERINKDAFQCECQATLIAVRIKHVAPEWVHLFKKWRNNKLAKVRDEKNNPATMTKCHYIFIAERMKKEGWMLYKAAWDPTVECDLENRSQGKDRCPCHKSSHKSKSAICTATLQREVALQVPLWESLFTIDLNKEPAEDSAAAATGSSQQLSPNLECTQTFLNSGLGQNEVSSAPEDLRPGYCSRRF</sequence>
<dbReference type="Proteomes" id="UP000193685">
    <property type="component" value="Unassembled WGS sequence"/>
</dbReference>
<protein>
    <recommendedName>
        <fullName evidence="5">Extracellular membrane protein CFEM domain-containing protein</fullName>
    </recommendedName>
</protein>
<reference evidence="3 4" key="1">
    <citation type="submission" date="2016-07" db="EMBL/GenBank/DDBJ databases">
        <title>Pervasive Adenine N6-methylation of Active Genes in Fungi.</title>
        <authorList>
            <consortium name="DOE Joint Genome Institute"/>
            <person name="Mondo S.J."/>
            <person name="Dannebaum R.O."/>
            <person name="Kuo R.C."/>
            <person name="Labutti K."/>
            <person name="Haridas S."/>
            <person name="Kuo A."/>
            <person name="Salamov A."/>
            <person name="Ahrendt S.R."/>
            <person name="Lipzen A."/>
            <person name="Sullivan W."/>
            <person name="Andreopoulos W.B."/>
            <person name="Clum A."/>
            <person name="Lindquist E."/>
            <person name="Daum C."/>
            <person name="Ramamoorthy G.K."/>
            <person name="Gryganskyi A."/>
            <person name="Culley D."/>
            <person name="Magnuson J.K."/>
            <person name="James T.Y."/>
            <person name="O'Malley M.A."/>
            <person name="Stajich J.E."/>
            <person name="Spatafora J.W."/>
            <person name="Visel A."/>
            <person name="Grigoriev I.V."/>
        </authorList>
    </citation>
    <scope>NUCLEOTIDE SEQUENCE [LARGE SCALE GENOMIC DNA]</scope>
    <source>
        <strain evidence="3 4">12-1054</strain>
    </source>
</reference>
<feature type="region of interest" description="Disordered" evidence="1">
    <location>
        <begin position="339"/>
        <end position="358"/>
    </location>
</feature>
<keyword evidence="2" id="KW-0732">Signal</keyword>
<dbReference type="AlphaFoldDB" id="A0A1Y2FQC3"/>
<feature type="signal peptide" evidence="2">
    <location>
        <begin position="1"/>
        <end position="23"/>
    </location>
</feature>
<evidence type="ECO:0000313" key="4">
    <source>
        <dbReference type="Proteomes" id="UP000193685"/>
    </source>
</evidence>
<keyword evidence="4" id="KW-1185">Reference proteome</keyword>
<feature type="region of interest" description="Disordered" evidence="1">
    <location>
        <begin position="25"/>
        <end position="76"/>
    </location>
</feature>
<proteinExistence type="predicted"/>
<feature type="chain" id="PRO_5012372736" description="Extracellular membrane protein CFEM domain-containing protein" evidence="2">
    <location>
        <begin position="24"/>
        <end position="358"/>
    </location>
</feature>
<comment type="caution">
    <text evidence="3">The sequence shown here is derived from an EMBL/GenBank/DDBJ whole genome shotgun (WGS) entry which is preliminary data.</text>
</comment>
<evidence type="ECO:0000313" key="3">
    <source>
        <dbReference type="EMBL" id="ORY84905.1"/>
    </source>
</evidence>
<dbReference type="GeneID" id="63785495"/>
<dbReference type="RefSeq" id="XP_040726688.1">
    <property type="nucleotide sequence ID" value="XM_040868896.1"/>
</dbReference>
<accession>A0A1Y2FQC3</accession>
<evidence type="ECO:0008006" key="5">
    <source>
        <dbReference type="Google" id="ProtNLM"/>
    </source>
</evidence>
<evidence type="ECO:0000256" key="1">
    <source>
        <dbReference type="SAM" id="MobiDB-lite"/>
    </source>
</evidence>